<dbReference type="KEGG" id="vg:35381910"/>
<reference evidence="1" key="1">
    <citation type="submission" date="2017-08" db="EMBL/GenBank/DDBJ databases">
        <authorList>
            <consortium name="Urmite Genomes"/>
        </authorList>
    </citation>
    <scope>NUCLEOTIDE SEQUENCE [LARGE SCALE GENOMIC DNA]</scope>
    <source>
        <strain evidence="1">IHUMI-LCC2</strain>
    </source>
</reference>
<evidence type="ECO:0000313" key="2">
    <source>
        <dbReference type="Proteomes" id="UP000236316"/>
    </source>
</evidence>
<organism evidence="1">
    <name type="scientific">Orpheovirus IHUMI-LCC2</name>
    <dbReference type="NCBI Taxonomy" id="2023057"/>
    <lineage>
        <taxon>Viruses</taxon>
        <taxon>Varidnaviria</taxon>
        <taxon>Bamfordvirae</taxon>
        <taxon>Nucleocytoviricota</taxon>
        <taxon>Megaviricetes</taxon>
        <taxon>Pimascovirales</taxon>
        <taxon>Ocovirineae</taxon>
        <taxon>Orpheoviridae</taxon>
        <taxon>Alphaorpheovirus</taxon>
        <taxon>Alphaorpheovirus massiliense</taxon>
    </lineage>
</organism>
<accession>A0A2I2L3G5</accession>
<gene>
    <name evidence="1" type="ORF">ORPV_153</name>
</gene>
<protein>
    <submittedName>
        <fullName evidence="1">Uncharacterized protein</fullName>
    </submittedName>
</protein>
<sequence length="90" mass="9970">VLDKLDIGDACILDCADNGIDTRPDTGDDCILEDTLDVDGEENMDEGEANGDRELEVSLIVCKLDREERGDCGGDDLVMELDRQIFMELF</sequence>
<evidence type="ECO:0000313" key="1">
    <source>
        <dbReference type="EMBL" id="SNW62057.1"/>
    </source>
</evidence>
<dbReference type="Proteomes" id="UP000236316">
    <property type="component" value="Segment"/>
</dbReference>
<keyword evidence="2" id="KW-1185">Reference proteome</keyword>
<proteinExistence type="predicted"/>
<dbReference type="GeneID" id="35381910"/>
<feature type="non-terminal residue" evidence="1">
    <location>
        <position position="1"/>
    </location>
</feature>
<dbReference type="EMBL" id="LT906555">
    <property type="protein sequence ID" value="SNW62057.1"/>
    <property type="molecule type" value="Genomic_DNA"/>
</dbReference>
<dbReference type="RefSeq" id="YP_009448359.1">
    <property type="nucleotide sequence ID" value="NC_036594.1"/>
</dbReference>
<name>A0A2I2L3G5_9VIRU</name>